<evidence type="ECO:0000256" key="6">
    <source>
        <dbReference type="SAM" id="Phobius"/>
    </source>
</evidence>
<evidence type="ECO:0000313" key="8">
    <source>
        <dbReference type="Proteomes" id="UP000284751"/>
    </source>
</evidence>
<keyword evidence="2" id="KW-1003">Cell membrane</keyword>
<dbReference type="InterPro" id="IPR050833">
    <property type="entry name" value="Poly_Biosynth_Transport"/>
</dbReference>
<feature type="transmembrane region" description="Helical" evidence="6">
    <location>
        <begin position="87"/>
        <end position="110"/>
    </location>
</feature>
<dbReference type="PANTHER" id="PTHR30250">
    <property type="entry name" value="PST FAMILY PREDICTED COLANIC ACID TRANSPORTER"/>
    <property type="match status" value="1"/>
</dbReference>
<dbReference type="AlphaFoldDB" id="A0A412B107"/>
<feature type="transmembrane region" description="Helical" evidence="6">
    <location>
        <begin position="122"/>
        <end position="140"/>
    </location>
</feature>
<evidence type="ECO:0000256" key="5">
    <source>
        <dbReference type="ARBA" id="ARBA00023136"/>
    </source>
</evidence>
<keyword evidence="3 6" id="KW-0812">Transmembrane</keyword>
<dbReference type="EMBL" id="QRTC01000002">
    <property type="protein sequence ID" value="RGQ44342.1"/>
    <property type="molecule type" value="Genomic_DNA"/>
</dbReference>
<proteinExistence type="predicted"/>
<feature type="transmembrane region" description="Helical" evidence="6">
    <location>
        <begin position="430"/>
        <end position="453"/>
    </location>
</feature>
<accession>A0A412B107</accession>
<evidence type="ECO:0000313" key="7">
    <source>
        <dbReference type="EMBL" id="RGQ44342.1"/>
    </source>
</evidence>
<organism evidence="7 8">
    <name type="scientific">[Clostridium] leptum</name>
    <dbReference type="NCBI Taxonomy" id="1535"/>
    <lineage>
        <taxon>Bacteria</taxon>
        <taxon>Bacillati</taxon>
        <taxon>Bacillota</taxon>
        <taxon>Clostridia</taxon>
        <taxon>Eubacteriales</taxon>
        <taxon>Oscillospiraceae</taxon>
        <taxon>Oscillospiraceae incertae sedis</taxon>
    </lineage>
</organism>
<feature type="transmembrane region" description="Helical" evidence="6">
    <location>
        <begin position="404"/>
        <end position="424"/>
    </location>
</feature>
<keyword evidence="5 6" id="KW-0472">Membrane</keyword>
<reference evidence="7 8" key="1">
    <citation type="submission" date="2018-08" db="EMBL/GenBank/DDBJ databases">
        <title>A genome reference for cultivated species of the human gut microbiota.</title>
        <authorList>
            <person name="Zou Y."/>
            <person name="Xue W."/>
            <person name="Luo G."/>
        </authorList>
    </citation>
    <scope>NUCLEOTIDE SEQUENCE [LARGE SCALE GENOMIC DNA]</scope>
    <source>
        <strain evidence="7 8">AF28-26</strain>
    </source>
</reference>
<comment type="subcellular location">
    <subcellularLocation>
        <location evidence="1">Cell membrane</location>
        <topology evidence="1">Multi-pass membrane protein</topology>
    </subcellularLocation>
</comment>
<feature type="transmembrane region" description="Helical" evidence="6">
    <location>
        <begin position="146"/>
        <end position="168"/>
    </location>
</feature>
<feature type="transmembrane region" description="Helical" evidence="6">
    <location>
        <begin position="339"/>
        <end position="356"/>
    </location>
</feature>
<feature type="transmembrane region" description="Helical" evidence="6">
    <location>
        <begin position="304"/>
        <end position="327"/>
    </location>
</feature>
<feature type="transmembrane region" description="Helical" evidence="6">
    <location>
        <begin position="362"/>
        <end position="384"/>
    </location>
</feature>
<evidence type="ECO:0000256" key="4">
    <source>
        <dbReference type="ARBA" id="ARBA00022989"/>
    </source>
</evidence>
<comment type="caution">
    <text evidence="7">The sequence shown here is derived from an EMBL/GenBank/DDBJ whole genome shotgun (WGS) entry which is preliminary data.</text>
</comment>
<keyword evidence="4 6" id="KW-1133">Transmembrane helix</keyword>
<feature type="transmembrane region" description="Helical" evidence="6">
    <location>
        <begin position="188"/>
        <end position="206"/>
    </location>
</feature>
<gene>
    <name evidence="7" type="ORF">DWY99_01590</name>
</gene>
<feature type="transmembrane region" description="Helical" evidence="6">
    <location>
        <begin position="6"/>
        <end position="26"/>
    </location>
</feature>
<dbReference type="PANTHER" id="PTHR30250:SF26">
    <property type="entry name" value="PSMA PROTEIN"/>
    <property type="match status" value="1"/>
</dbReference>
<dbReference type="Pfam" id="PF01943">
    <property type="entry name" value="Polysacc_synt"/>
    <property type="match status" value="1"/>
</dbReference>
<sequence length="470" mass="52180">MQPIYLIGALVGYISVLDFGISNAIIRYVAKYRLENKEQEQRRFLGMAFLLYTFFAILVIGVGLAISPFLPNALANSAYTEADIQKALLMFMILIVNLAFSLLSNAFPAIMNGYGRFSFQKIVTWLRTILRIILLILLLAMGYDSVAIVILDTVLNVVTAMIFAAYVFIGLKVKVSFHGMNFAMMREITHYSFYIFLDMLINQIYWKLGQLVLGVVSAPPIEINAFAYGMTIPNYYIMISTALATMFLPTITKIVTEQEAGKKLTDLMIRVGRIQLLILGLVLVGFLVIGQDFISVWLGGRYMAAYYVASSVLLATTIPCFQNIGIVILQVKNKMRFRVLSYLGVCVGNIALSFILSPCFGAIGAAFGTVLSLIIGNIVIINFYYHKKVGLDMPRAYRETLRGILPAVLAAFAASWAVNAFIPLSGWPGLIVKGLVVCVLYCASVWLIGMNAYEKNLLISPVKRVLKKSR</sequence>
<feature type="transmembrane region" description="Helical" evidence="6">
    <location>
        <begin position="47"/>
        <end position="67"/>
    </location>
</feature>
<dbReference type="GO" id="GO:0005886">
    <property type="term" value="C:plasma membrane"/>
    <property type="evidence" value="ECO:0007669"/>
    <property type="project" value="UniProtKB-SubCell"/>
</dbReference>
<name>A0A412B107_9FIRM</name>
<feature type="transmembrane region" description="Helical" evidence="6">
    <location>
        <begin position="235"/>
        <end position="255"/>
    </location>
</feature>
<evidence type="ECO:0000256" key="2">
    <source>
        <dbReference type="ARBA" id="ARBA00022475"/>
    </source>
</evidence>
<protein>
    <submittedName>
        <fullName evidence="7">Uncharacterized protein</fullName>
    </submittedName>
</protein>
<dbReference type="Proteomes" id="UP000284751">
    <property type="component" value="Unassembled WGS sequence"/>
</dbReference>
<dbReference type="InterPro" id="IPR002797">
    <property type="entry name" value="Polysacc_synth"/>
</dbReference>
<evidence type="ECO:0000256" key="3">
    <source>
        <dbReference type="ARBA" id="ARBA00022692"/>
    </source>
</evidence>
<evidence type="ECO:0000256" key="1">
    <source>
        <dbReference type="ARBA" id="ARBA00004651"/>
    </source>
</evidence>
<feature type="transmembrane region" description="Helical" evidence="6">
    <location>
        <begin position="276"/>
        <end position="298"/>
    </location>
</feature>